<evidence type="ECO:0000313" key="1">
    <source>
        <dbReference type="EMBL" id="KAJ7384026.1"/>
    </source>
</evidence>
<name>A0A9X0D2C1_9CNID</name>
<proteinExistence type="predicted"/>
<dbReference type="EMBL" id="MU825891">
    <property type="protein sequence ID" value="KAJ7384026.1"/>
    <property type="molecule type" value="Genomic_DNA"/>
</dbReference>
<dbReference type="Proteomes" id="UP001163046">
    <property type="component" value="Unassembled WGS sequence"/>
</dbReference>
<keyword evidence="2" id="KW-1185">Reference proteome</keyword>
<gene>
    <name evidence="1" type="ORF">OS493_024038</name>
</gene>
<organism evidence="1 2">
    <name type="scientific">Desmophyllum pertusum</name>
    <dbReference type="NCBI Taxonomy" id="174260"/>
    <lineage>
        <taxon>Eukaryota</taxon>
        <taxon>Metazoa</taxon>
        <taxon>Cnidaria</taxon>
        <taxon>Anthozoa</taxon>
        <taxon>Hexacorallia</taxon>
        <taxon>Scleractinia</taxon>
        <taxon>Caryophylliina</taxon>
        <taxon>Caryophylliidae</taxon>
        <taxon>Desmophyllum</taxon>
    </lineage>
</organism>
<evidence type="ECO:0000313" key="2">
    <source>
        <dbReference type="Proteomes" id="UP001163046"/>
    </source>
</evidence>
<sequence length="271" mass="31058">MATHLFREKVRNLKEIGVDFSQHLLVPETDTQTGEFVHQREDHSHLLRRIINCLRDALHDPNTGLTYEATTGKNKQSVLDCEKLILPGLIDFMETHDHHEESKAIHFLTISRPIKGIRGLMREIIVALVANIETIMQKECFLQTDDVEGIISLFHEMLGPVFDMKQFFDEFPNIMNEFTKHIDPDCPFYYWTGYHTRFQNFPLPSFNEPSKSGSERLDHVVLSSRGDPGIFVASRASLPQKGQLTVRANFHRAPVQLPPPGGPTYYHLGKL</sequence>
<reference evidence="1" key="1">
    <citation type="submission" date="2023-01" db="EMBL/GenBank/DDBJ databases">
        <title>Genome assembly of the deep-sea coral Lophelia pertusa.</title>
        <authorList>
            <person name="Herrera S."/>
            <person name="Cordes E."/>
        </authorList>
    </citation>
    <scope>NUCLEOTIDE SEQUENCE</scope>
    <source>
        <strain evidence="1">USNM1676648</strain>
        <tissue evidence="1">Polyp</tissue>
    </source>
</reference>
<dbReference type="AlphaFoldDB" id="A0A9X0D2C1"/>
<protein>
    <submittedName>
        <fullName evidence="1">Uncharacterized protein</fullName>
    </submittedName>
</protein>
<comment type="caution">
    <text evidence="1">The sequence shown here is derived from an EMBL/GenBank/DDBJ whole genome shotgun (WGS) entry which is preliminary data.</text>
</comment>
<accession>A0A9X0D2C1</accession>
<dbReference type="OrthoDB" id="5985025at2759"/>